<dbReference type="AlphaFoldDB" id="A0A8K0X7X0"/>
<evidence type="ECO:0000313" key="3">
    <source>
        <dbReference type="Proteomes" id="UP000813385"/>
    </source>
</evidence>
<dbReference type="GO" id="GO:0005737">
    <property type="term" value="C:cytoplasm"/>
    <property type="evidence" value="ECO:0007669"/>
    <property type="project" value="TreeGrafter"/>
</dbReference>
<comment type="caution">
    <text evidence="2">The sequence shown here is derived from an EMBL/GenBank/DDBJ whole genome shotgun (WGS) entry which is preliminary data.</text>
</comment>
<dbReference type="Proteomes" id="UP000813385">
    <property type="component" value="Unassembled WGS sequence"/>
</dbReference>
<name>A0A8K0X7X0_9PEZI</name>
<dbReference type="InterPro" id="IPR036188">
    <property type="entry name" value="FAD/NAD-bd_sf"/>
</dbReference>
<protein>
    <submittedName>
        <fullName evidence="2">FAD dependent oxidoreductase</fullName>
    </submittedName>
</protein>
<dbReference type="InterPro" id="IPR006076">
    <property type="entry name" value="FAD-dep_OxRdtase"/>
</dbReference>
<dbReference type="PANTHER" id="PTHR13847">
    <property type="entry name" value="SARCOSINE DEHYDROGENASE-RELATED"/>
    <property type="match status" value="1"/>
</dbReference>
<dbReference type="OrthoDB" id="429143at2759"/>
<gene>
    <name evidence="2" type="ORF">B0T11DRAFT_8184</name>
</gene>
<dbReference type="Pfam" id="PF01266">
    <property type="entry name" value="DAO"/>
    <property type="match status" value="1"/>
</dbReference>
<evidence type="ECO:0000259" key="1">
    <source>
        <dbReference type="Pfam" id="PF01266"/>
    </source>
</evidence>
<evidence type="ECO:0000313" key="2">
    <source>
        <dbReference type="EMBL" id="KAH7375316.1"/>
    </source>
</evidence>
<proteinExistence type="predicted"/>
<accession>A0A8K0X7X0</accession>
<sequence length="474" mass="51355">MEARAALPVASPWDNPTRSYWQEPPDAIADFRSPRFPSTADVVVIGSGITGAGVAWNLLRHEPHHGPPLAVVMLEARQACSGATGRNGGHTKAASYRSFQGHAKTLGVEAACQMARLELANIRAVHAFAAEHNMECESRPCQTVDVVYDNVQWKQAHEAVDAMRAAMPEDDASRYRFVTPAQLQEEYHVDSQGPCGGVVYEAGSISAYKFTIGVLKLCLAKGLNLQTNTPALAISKDPQAHDGYGWLVETSSGIIRTKKVVLATNGYTAYINTRFQSIIVPTRGQVTAQRPGGNMPPEGLPATYSFIYENGFDYMIPKPPNTHHAGDIVIGGGLVMAPHEGREEYGSTDDASLQPVISEYLLDTTPRYFGPGWGQDHVDGRVRREWTGIMGFSSDGLPFVGPMPGEEGVWVAAGFQGHGMVYCWMCAQAVADMMMMRQGPSGDAPPWFPDSFLITQARLGQKFEGVTHTATGAE</sequence>
<feature type="domain" description="FAD dependent oxidoreductase" evidence="1">
    <location>
        <begin position="41"/>
        <end position="433"/>
    </location>
</feature>
<dbReference type="Gene3D" id="3.30.9.10">
    <property type="entry name" value="D-Amino Acid Oxidase, subunit A, domain 2"/>
    <property type="match status" value="1"/>
</dbReference>
<dbReference type="SUPFAM" id="SSF51905">
    <property type="entry name" value="FAD/NAD(P)-binding domain"/>
    <property type="match status" value="1"/>
</dbReference>
<dbReference type="PANTHER" id="PTHR13847:SF284">
    <property type="entry name" value="FAD DEPENDENT OXIDOREDUCTASE DOMAIN-CONTAINING PROTEIN"/>
    <property type="match status" value="1"/>
</dbReference>
<reference evidence="2" key="1">
    <citation type="journal article" date="2021" name="Nat. Commun.">
        <title>Genetic determinants of endophytism in the Arabidopsis root mycobiome.</title>
        <authorList>
            <person name="Mesny F."/>
            <person name="Miyauchi S."/>
            <person name="Thiergart T."/>
            <person name="Pickel B."/>
            <person name="Atanasova L."/>
            <person name="Karlsson M."/>
            <person name="Huettel B."/>
            <person name="Barry K.W."/>
            <person name="Haridas S."/>
            <person name="Chen C."/>
            <person name="Bauer D."/>
            <person name="Andreopoulos W."/>
            <person name="Pangilinan J."/>
            <person name="LaButti K."/>
            <person name="Riley R."/>
            <person name="Lipzen A."/>
            <person name="Clum A."/>
            <person name="Drula E."/>
            <person name="Henrissat B."/>
            <person name="Kohler A."/>
            <person name="Grigoriev I.V."/>
            <person name="Martin F.M."/>
            <person name="Hacquard S."/>
        </authorList>
    </citation>
    <scope>NUCLEOTIDE SEQUENCE</scope>
    <source>
        <strain evidence="2">MPI-CAGE-AT-0016</strain>
    </source>
</reference>
<dbReference type="EMBL" id="JAGPXD010000001">
    <property type="protein sequence ID" value="KAH7375316.1"/>
    <property type="molecule type" value="Genomic_DNA"/>
</dbReference>
<keyword evidence="3" id="KW-1185">Reference proteome</keyword>
<dbReference type="Gene3D" id="3.50.50.60">
    <property type="entry name" value="FAD/NAD(P)-binding domain"/>
    <property type="match status" value="1"/>
</dbReference>
<organism evidence="2 3">
    <name type="scientific">Plectosphaerella cucumerina</name>
    <dbReference type="NCBI Taxonomy" id="40658"/>
    <lineage>
        <taxon>Eukaryota</taxon>
        <taxon>Fungi</taxon>
        <taxon>Dikarya</taxon>
        <taxon>Ascomycota</taxon>
        <taxon>Pezizomycotina</taxon>
        <taxon>Sordariomycetes</taxon>
        <taxon>Hypocreomycetidae</taxon>
        <taxon>Glomerellales</taxon>
        <taxon>Plectosphaerellaceae</taxon>
        <taxon>Plectosphaerella</taxon>
    </lineage>
</organism>